<feature type="transmembrane region" description="Helical" evidence="2">
    <location>
        <begin position="55"/>
        <end position="75"/>
    </location>
</feature>
<feature type="transmembrane region" description="Helical" evidence="2">
    <location>
        <begin position="194"/>
        <end position="218"/>
    </location>
</feature>
<dbReference type="NCBIfam" id="TIGR00797">
    <property type="entry name" value="matE"/>
    <property type="match status" value="1"/>
</dbReference>
<dbReference type="GO" id="GO:0005886">
    <property type="term" value="C:plasma membrane"/>
    <property type="evidence" value="ECO:0007669"/>
    <property type="project" value="TreeGrafter"/>
</dbReference>
<dbReference type="GO" id="GO:0042910">
    <property type="term" value="F:xenobiotic transmembrane transporter activity"/>
    <property type="evidence" value="ECO:0007669"/>
    <property type="project" value="InterPro"/>
</dbReference>
<dbReference type="RefSeq" id="WP_119036085.1">
    <property type="nucleotide sequence ID" value="NZ_QXDC01000003.1"/>
</dbReference>
<feature type="transmembrane region" description="Helical" evidence="2">
    <location>
        <begin position="366"/>
        <end position="384"/>
    </location>
</feature>
<feature type="transmembrane region" description="Helical" evidence="2">
    <location>
        <begin position="21"/>
        <end position="43"/>
    </location>
</feature>
<dbReference type="Proteomes" id="UP000266568">
    <property type="component" value="Unassembled WGS sequence"/>
</dbReference>
<feature type="transmembrane region" description="Helical" evidence="2">
    <location>
        <begin position="323"/>
        <end position="346"/>
    </location>
</feature>
<feature type="transmembrane region" description="Helical" evidence="2">
    <location>
        <begin position="280"/>
        <end position="303"/>
    </location>
</feature>
<protein>
    <submittedName>
        <fullName evidence="3">MATE family multidrug resistance protein</fullName>
    </submittedName>
</protein>
<evidence type="ECO:0000256" key="1">
    <source>
        <dbReference type="ARBA" id="ARBA00022448"/>
    </source>
</evidence>
<proteinExistence type="predicted"/>
<feature type="transmembrane region" description="Helical" evidence="2">
    <location>
        <begin position="133"/>
        <end position="154"/>
    </location>
</feature>
<dbReference type="Pfam" id="PF01554">
    <property type="entry name" value="MatE"/>
    <property type="match status" value="2"/>
</dbReference>
<keyword evidence="2" id="KW-0812">Transmembrane</keyword>
<feature type="transmembrane region" description="Helical" evidence="2">
    <location>
        <begin position="391"/>
        <end position="410"/>
    </location>
</feature>
<keyword evidence="2" id="KW-1133">Transmembrane helix</keyword>
<gene>
    <name evidence="3" type="ORF">DFR49_2675</name>
</gene>
<dbReference type="InterPro" id="IPR050222">
    <property type="entry name" value="MATE_MdtK"/>
</dbReference>
<comment type="caution">
    <text evidence="3">The sequence shown here is derived from an EMBL/GenBank/DDBJ whole genome shotgun (WGS) entry which is preliminary data.</text>
</comment>
<evidence type="ECO:0000256" key="2">
    <source>
        <dbReference type="SAM" id="Phobius"/>
    </source>
</evidence>
<keyword evidence="1" id="KW-0813">Transport</keyword>
<feature type="transmembrane region" description="Helical" evidence="2">
    <location>
        <begin position="422"/>
        <end position="442"/>
    </location>
</feature>
<organism evidence="3 4">
    <name type="scientific">Hephaestia caeni</name>
    <dbReference type="NCBI Taxonomy" id="645617"/>
    <lineage>
        <taxon>Bacteria</taxon>
        <taxon>Pseudomonadati</taxon>
        <taxon>Pseudomonadota</taxon>
        <taxon>Alphaproteobacteria</taxon>
        <taxon>Sphingomonadales</taxon>
        <taxon>Sphingomonadaceae</taxon>
        <taxon>Hephaestia</taxon>
    </lineage>
</organism>
<dbReference type="InterPro" id="IPR002528">
    <property type="entry name" value="MATE_fam"/>
</dbReference>
<feature type="transmembrane region" description="Helical" evidence="2">
    <location>
        <begin position="247"/>
        <end position="268"/>
    </location>
</feature>
<dbReference type="OrthoDB" id="9780160at2"/>
<evidence type="ECO:0000313" key="4">
    <source>
        <dbReference type="Proteomes" id="UP000266568"/>
    </source>
</evidence>
<reference evidence="3 4" key="1">
    <citation type="submission" date="2018-08" db="EMBL/GenBank/DDBJ databases">
        <title>Genomic Encyclopedia of Type Strains, Phase IV (KMG-IV): sequencing the most valuable type-strain genomes for metagenomic binning, comparative biology and taxonomic classification.</title>
        <authorList>
            <person name="Goeker M."/>
        </authorList>
    </citation>
    <scope>NUCLEOTIDE SEQUENCE [LARGE SCALE GENOMIC DNA]</scope>
    <source>
        <strain evidence="3 4">DSM 25527</strain>
    </source>
</reference>
<sequence length="452" mass="46327">MPDRRFLTAETRRILALAWPVVLTSLNWTILHVTDIVVVGLVSTEQVAALGASRTLTFILIVAALGAMSGVLVFVARADGAGDLGRTGRVLREGLVLGLGFGVAAGLVLFGFASELLAAVGVAPALVPDAARVVRVMAFGFPFQLVIVAASYFLEGISRPRRVMVVNLGVLPFNALLAWILADGLLGFPRMGAVGAATATVLASALGAVAMLVAVWTLRHADARGVHDLGRAAWAGVGRGALALARFGLVPAIASALELAGFSILIALSTQLGDATAHAFQIVFSVHNVTFGLALGLGSAAGVRTGNAVGEGHPGAAIPRAGIAIGLAGAAMTVLAALLVLASPLIVAGFPATGEVHALAAAMLPVWAPFIIFDGLQIVLVYTLRSLGDQVVAGINSIIAYFLVTGGLGWALVDHGVGPMGLVYASGTGMLVAALLNGSRFWRLSRRFHRQS</sequence>
<dbReference type="PANTHER" id="PTHR43298">
    <property type="entry name" value="MULTIDRUG RESISTANCE PROTEIN NORM-RELATED"/>
    <property type="match status" value="1"/>
</dbReference>
<accession>A0A397P4F3</accession>
<keyword evidence="2" id="KW-0472">Membrane</keyword>
<feature type="transmembrane region" description="Helical" evidence="2">
    <location>
        <begin position="163"/>
        <end position="182"/>
    </location>
</feature>
<dbReference type="PANTHER" id="PTHR43298:SF2">
    <property type="entry name" value="FMN_FAD EXPORTER YEEO-RELATED"/>
    <property type="match status" value="1"/>
</dbReference>
<keyword evidence="4" id="KW-1185">Reference proteome</keyword>
<feature type="transmembrane region" description="Helical" evidence="2">
    <location>
        <begin position="95"/>
        <end position="113"/>
    </location>
</feature>
<dbReference type="GO" id="GO:0015297">
    <property type="term" value="F:antiporter activity"/>
    <property type="evidence" value="ECO:0007669"/>
    <property type="project" value="InterPro"/>
</dbReference>
<evidence type="ECO:0000313" key="3">
    <source>
        <dbReference type="EMBL" id="RIA44430.1"/>
    </source>
</evidence>
<dbReference type="AlphaFoldDB" id="A0A397P4F3"/>
<name>A0A397P4F3_9SPHN</name>
<dbReference type="EMBL" id="QXDC01000003">
    <property type="protein sequence ID" value="RIA44430.1"/>
    <property type="molecule type" value="Genomic_DNA"/>
</dbReference>